<reference evidence="1 2" key="1">
    <citation type="journal article" date="2021" name="Elife">
        <title>Chloroplast acquisition without the gene transfer in kleptoplastic sea slugs, Plakobranchus ocellatus.</title>
        <authorList>
            <person name="Maeda T."/>
            <person name="Takahashi S."/>
            <person name="Yoshida T."/>
            <person name="Shimamura S."/>
            <person name="Takaki Y."/>
            <person name="Nagai Y."/>
            <person name="Toyoda A."/>
            <person name="Suzuki Y."/>
            <person name="Arimoto A."/>
            <person name="Ishii H."/>
            <person name="Satoh N."/>
            <person name="Nishiyama T."/>
            <person name="Hasebe M."/>
            <person name="Maruyama T."/>
            <person name="Minagawa J."/>
            <person name="Obokata J."/>
            <person name="Shigenobu S."/>
        </authorList>
    </citation>
    <scope>NUCLEOTIDE SEQUENCE [LARGE SCALE GENOMIC DNA]</scope>
</reference>
<accession>A0AAV3XSG6</accession>
<organism evidence="1 2">
    <name type="scientific">Plakobranchus ocellatus</name>
    <dbReference type="NCBI Taxonomy" id="259542"/>
    <lineage>
        <taxon>Eukaryota</taxon>
        <taxon>Metazoa</taxon>
        <taxon>Spiralia</taxon>
        <taxon>Lophotrochozoa</taxon>
        <taxon>Mollusca</taxon>
        <taxon>Gastropoda</taxon>
        <taxon>Heterobranchia</taxon>
        <taxon>Euthyneura</taxon>
        <taxon>Panpulmonata</taxon>
        <taxon>Sacoglossa</taxon>
        <taxon>Placobranchoidea</taxon>
        <taxon>Plakobranchidae</taxon>
        <taxon>Plakobranchus</taxon>
    </lineage>
</organism>
<name>A0AAV3XSG6_9GAST</name>
<protein>
    <submittedName>
        <fullName evidence="1">Uncharacterized protein</fullName>
    </submittedName>
</protein>
<sequence>MPPVKWNTSSSLSPKKGKVNCVNWKVMLSFFKCCEGVIMTVHLKIEKNSHRRLLLGLADKNSVRNDEGKSWKFPEKGLLQHDSTPAHRAQQAVQTAEQCGF</sequence>
<dbReference type="EMBL" id="BLXT01000588">
    <property type="protein sequence ID" value="GFN78260.1"/>
    <property type="molecule type" value="Genomic_DNA"/>
</dbReference>
<dbReference type="GO" id="GO:0003676">
    <property type="term" value="F:nucleic acid binding"/>
    <property type="evidence" value="ECO:0007669"/>
    <property type="project" value="InterPro"/>
</dbReference>
<evidence type="ECO:0000313" key="2">
    <source>
        <dbReference type="Proteomes" id="UP000735302"/>
    </source>
</evidence>
<dbReference type="InterPro" id="IPR036397">
    <property type="entry name" value="RNaseH_sf"/>
</dbReference>
<gene>
    <name evidence="1" type="ORF">PoB_000476600</name>
</gene>
<dbReference type="Proteomes" id="UP000735302">
    <property type="component" value="Unassembled WGS sequence"/>
</dbReference>
<proteinExistence type="predicted"/>
<evidence type="ECO:0000313" key="1">
    <source>
        <dbReference type="EMBL" id="GFN78260.1"/>
    </source>
</evidence>
<dbReference type="AlphaFoldDB" id="A0AAV3XSG6"/>
<dbReference type="Gene3D" id="3.30.420.10">
    <property type="entry name" value="Ribonuclease H-like superfamily/Ribonuclease H"/>
    <property type="match status" value="1"/>
</dbReference>
<keyword evidence="2" id="KW-1185">Reference proteome</keyword>
<comment type="caution">
    <text evidence="1">The sequence shown here is derived from an EMBL/GenBank/DDBJ whole genome shotgun (WGS) entry which is preliminary data.</text>
</comment>